<reference evidence="1" key="1">
    <citation type="submission" date="2023-10" db="EMBL/GenBank/DDBJ databases">
        <title>Amphibacter perezi, gen. nov., sp. nov. a novel taxa of the family Comamonadaceae, class Betaproteobacteria isolated from the skin microbiota of Pelophylax perezi from different populations.</title>
        <authorList>
            <person name="Costa S."/>
            <person name="Proenca D.N."/>
            <person name="Lopes I."/>
            <person name="Morais P.V."/>
        </authorList>
    </citation>
    <scope>NUCLEOTIDE SEQUENCE</scope>
    <source>
        <strain evidence="1">SL12-8</strain>
    </source>
</reference>
<gene>
    <name evidence="1" type="primary">cydD</name>
    <name evidence="1" type="ORF">RV045_12980</name>
</gene>
<dbReference type="Proteomes" id="UP001364695">
    <property type="component" value="Unassembled WGS sequence"/>
</dbReference>
<keyword evidence="2" id="KW-1185">Reference proteome</keyword>
<sequence>MTTPAPDPLPTLSDAQTLAWLKTHGRAAKRLVTGAVLCGAAQALVMIALMAALAQGLTAAVMARSLEGVPAGVLALIPVLIVLRAALGLARESLGLRAGQSARQALRERLLDAARDGGPLWSSHMATGALSSVVTDQVDAVNGYFARYLPQQRLAALVPVMILLAVLPFSWMAALILLGTAPLIPFFMMLVGLGTRSEQTRQMQAMQRLGGTFLDLVRGLPTLRLFDARERSLQDMDHLGEAFRLRTMRVLRLAFLSGTVLEFFTSVAIALTAVFLGFSLLQYLNFGFYGGAANLYTALFILLLAPEFYQPLRELGTHYHARAEAIAAALSLREVLGLTGSDATTDTAPTPVGHVRLQDPGPARLDFDGVGLAYRSGVPVLSGCTLSLAPGECVALQGESGQGKSSLLRLAAAIVAPTAGQVRVDGQDIATLDRHAWREQIGWMDQHPPLLAGSLADNLRAACSAATDADLRQALDFAGLGDWAQALPQQLDTLLGEAGRPLSGGQLRRLALARLALRRPRLLLLDEPTASLDAQAESFVIERLKQLAQGCTTLIVSHRPAPLALAQRVLRLHGGQLLAVEDHHV</sequence>
<dbReference type="EMBL" id="JAWDIE010000024">
    <property type="protein sequence ID" value="MEJ7139333.1"/>
    <property type="molecule type" value="Genomic_DNA"/>
</dbReference>
<comment type="caution">
    <text evidence="1">The sequence shown here is derived from an EMBL/GenBank/DDBJ whole genome shotgun (WGS) entry which is preliminary data.</text>
</comment>
<evidence type="ECO:0000313" key="2">
    <source>
        <dbReference type="Proteomes" id="UP001364695"/>
    </source>
</evidence>
<evidence type="ECO:0000313" key="1">
    <source>
        <dbReference type="EMBL" id="MEJ7139333.1"/>
    </source>
</evidence>
<accession>A0ACC6P528</accession>
<protein>
    <submittedName>
        <fullName evidence="1">Thiol reductant ABC exporter subunit CydD</fullName>
    </submittedName>
</protein>
<organism evidence="1 2">
    <name type="scientific">Amphibiibacter pelophylacis</name>
    <dbReference type="NCBI Taxonomy" id="1799477"/>
    <lineage>
        <taxon>Bacteria</taxon>
        <taxon>Pseudomonadati</taxon>
        <taxon>Pseudomonadota</taxon>
        <taxon>Betaproteobacteria</taxon>
        <taxon>Burkholderiales</taxon>
        <taxon>Sphaerotilaceae</taxon>
        <taxon>Amphibiibacter</taxon>
    </lineage>
</organism>
<proteinExistence type="predicted"/>
<name>A0ACC6P528_9BURK</name>